<name>A0A964TB62_9FLAO</name>
<dbReference type="SUPFAM" id="SSF101874">
    <property type="entry name" value="YceI-like"/>
    <property type="match status" value="1"/>
</dbReference>
<evidence type="ECO:0000256" key="1">
    <source>
        <dbReference type="SAM" id="SignalP"/>
    </source>
</evidence>
<dbReference type="AlphaFoldDB" id="A0A964TB62"/>
<keyword evidence="1" id="KW-0732">Signal</keyword>
<dbReference type="RefSeq" id="WP_166522316.1">
    <property type="nucleotide sequence ID" value="NZ_JAAABI010000001.1"/>
</dbReference>
<feature type="chain" id="PRO_5037424909" description="Lipid/polyisoprenoid-binding YceI-like domain-containing protein" evidence="1">
    <location>
        <begin position="20"/>
        <end position="169"/>
    </location>
</feature>
<protein>
    <recommendedName>
        <fullName evidence="2">Lipid/polyisoprenoid-binding YceI-like domain-containing protein</fullName>
    </recommendedName>
</protein>
<dbReference type="Pfam" id="PF04264">
    <property type="entry name" value="YceI"/>
    <property type="match status" value="1"/>
</dbReference>
<evidence type="ECO:0000259" key="2">
    <source>
        <dbReference type="SMART" id="SM00867"/>
    </source>
</evidence>
<dbReference type="EMBL" id="JAAABI010000001">
    <property type="protein sequence ID" value="NAY90921.1"/>
    <property type="molecule type" value="Genomic_DNA"/>
</dbReference>
<organism evidence="3 4">
    <name type="scientific">Flagellimonas ochracea</name>
    <dbReference type="NCBI Taxonomy" id="2696472"/>
    <lineage>
        <taxon>Bacteria</taxon>
        <taxon>Pseudomonadati</taxon>
        <taxon>Bacteroidota</taxon>
        <taxon>Flavobacteriia</taxon>
        <taxon>Flavobacteriales</taxon>
        <taxon>Flavobacteriaceae</taxon>
        <taxon>Flagellimonas</taxon>
    </lineage>
</organism>
<evidence type="ECO:0000313" key="4">
    <source>
        <dbReference type="Proteomes" id="UP000667650"/>
    </source>
</evidence>
<reference evidence="3" key="1">
    <citation type="submission" date="2020-01" db="EMBL/GenBank/DDBJ databases">
        <title>Muricauda ochracea sp. nov., isolated from a tidal flat of Garorim bay in Korea.</title>
        <authorList>
            <person name="Kim D."/>
            <person name="Yoo Y."/>
            <person name="Kim J.-J."/>
        </authorList>
    </citation>
    <scope>NUCLEOTIDE SEQUENCE</scope>
    <source>
        <strain evidence="3">JGD-17</strain>
    </source>
</reference>
<accession>A0A964TB62</accession>
<comment type="caution">
    <text evidence="3">The sequence shown here is derived from an EMBL/GenBank/DDBJ whole genome shotgun (WGS) entry which is preliminary data.</text>
</comment>
<feature type="signal peptide" evidence="1">
    <location>
        <begin position="1"/>
        <end position="19"/>
    </location>
</feature>
<proteinExistence type="predicted"/>
<keyword evidence="4" id="KW-1185">Reference proteome</keyword>
<dbReference type="InterPro" id="IPR007372">
    <property type="entry name" value="Lipid/polyisoprenoid-bd_YceI"/>
</dbReference>
<dbReference type="Proteomes" id="UP000667650">
    <property type="component" value="Unassembled WGS sequence"/>
</dbReference>
<gene>
    <name evidence="3" type="ORF">GTQ34_03230</name>
</gene>
<dbReference type="SMART" id="SM00867">
    <property type="entry name" value="YceI"/>
    <property type="match status" value="1"/>
</dbReference>
<dbReference type="Gene3D" id="2.40.128.110">
    <property type="entry name" value="Lipid/polyisoprenoid-binding, YceI-like"/>
    <property type="match status" value="1"/>
</dbReference>
<feature type="domain" description="Lipid/polyisoprenoid-binding YceI-like" evidence="2">
    <location>
        <begin position="21"/>
        <end position="168"/>
    </location>
</feature>
<dbReference type="InterPro" id="IPR036761">
    <property type="entry name" value="TTHA0802/YceI-like_sf"/>
</dbReference>
<evidence type="ECO:0000313" key="3">
    <source>
        <dbReference type="EMBL" id="NAY90921.1"/>
    </source>
</evidence>
<sequence>MKNHFILFFVLLPTFWISAQNVTITTAKITFEFPSKNVKGTIGGFESTSKIDWENPSNSVFQGSVESATLDTNNGLRNWSLRSSRYFSTKTYPRISFTSKEVRKKGNTWVVLGDLTLKGIKKPFRIDFEQTNGKLKGRGELYSSDFNIKIKKQREDNLVLVYFELEIAK</sequence>
<dbReference type="PANTHER" id="PTHR34406">
    <property type="entry name" value="PROTEIN YCEI"/>
    <property type="match status" value="1"/>
</dbReference>
<dbReference type="PANTHER" id="PTHR34406:SF1">
    <property type="entry name" value="PROTEIN YCEI"/>
    <property type="match status" value="1"/>
</dbReference>